<feature type="transmembrane region" description="Helical" evidence="1">
    <location>
        <begin position="1259"/>
        <end position="1279"/>
    </location>
</feature>
<keyword evidence="1" id="KW-0472">Membrane</keyword>
<organism evidence="3 4">
    <name type="scientific">Paramecium sonneborni</name>
    <dbReference type="NCBI Taxonomy" id="65129"/>
    <lineage>
        <taxon>Eukaryota</taxon>
        <taxon>Sar</taxon>
        <taxon>Alveolata</taxon>
        <taxon>Ciliophora</taxon>
        <taxon>Intramacronucleata</taxon>
        <taxon>Oligohymenophorea</taxon>
        <taxon>Peniculida</taxon>
        <taxon>Parameciidae</taxon>
        <taxon>Paramecium</taxon>
    </lineage>
</organism>
<sequence>MRFQFQFIIGISLLFQLIVSNSRKCEIVEIESNQKFISKQINVLLIESDQDELQDFNNNNYNIVEESLKISNYVDDNLISTQIIEHLGFDQLLCKFIKSQIYVISCIKISNFYKRQSLNFKDQIILTLELSNLDGSMCNEFFFNQQSQFQIFCLNNSYINIYSVDLEHIIKLELQYKIDQRQYELCKIKYFKLEDNHYLISFFQCKNWGVYSYINQDFKIFLNYELVLNENAIQISYLENIKICQTTLFLIVENGNYHFLINKQNQAKFQIFISISQNLKKILLSWNCLYLYEVEYNSLINKTKIFNRGYSFQYSLNGQPIYVQTLQNILFVKTQNELQIIYNQKIKQSIKTNSSYFVFNDKYNLIFQLDQISNYIVFYKFSYPRNLIQPTQKYIFYIQTSPFFNQKIKHCSEFKYITQTNSNNITLKIINSCQKTSQLLLNKQDLNLPYQYLIKLEQKYEFRINIQDQYSFFQICPIKSIYKQDSILEYYQTKINNKSFSFVKTKEYIYIQNCDDMPQFKISTKECAVFFYQSQVLLWYQNKNLLKLINFQYEKKLEIKFDSRITNIIQFQMIVIVFTSNNKDPQLIDMITQIKITLKSKVYKILNKLNEIYLQDKKKYENEIIQFFYFSQATPQFIQYLQYFIFEIHTKIIYTRLDNIQIVFIKEMMSKQFYILGIHQTNNQIIDHYFDFVQIEILYKVNLDDYNLIKPLQYQIATKHIAIACQKENKIFALIFEIRIIKPLKLLKIIQISKNNFFFSEENFFYYDSFGEIIIINILNFDIQLENPVPQQSDHVTNTEISFQIISTIQTEPVVNLRFQLKFYNECFGLFQKSDHFQLNQSTNNQPKILISNYFFGPIDQIKIVDNDKTQIYGPLLLSDDKNDLKEIMIENINFPQKFHYLQTQPKKLIFYYNSQYSLIFNQYKEVFFNVIFLDEERILFLFFSEVENELIGMIYQIKKDSLNLIIEPIFVTNITLNSNYDQYQVIKTGNLIVFKSEIPLIIYQNFNSSIKLIENHLNILDIFKIQGYNNLYISISRVNSEGDFLFNILYSNQFELIVNKTAILYWDQILIELTKFIDIDNYRSLNYQNKSNILECNIEEQIAKIVIIQTFRQYSVLSDILFYLNNYSIQYIPQKFLRNDIDEEIVTLELYNQNILFLKSFSNSIYFYDLNQDSKIYDYIGRQDQNNYSYYQLNTTHFFIFQRNTDKDLIFIGEIGYKIDVKNKTLGDKTFTLVAENKVSQAQCNITMINNDDQKENYIVFKQIMIIFGGIIVFYFIIRRMQLKRKQLNNLKQSRAYFSDSQEESQNNE</sequence>
<keyword evidence="4" id="KW-1185">Reference proteome</keyword>
<evidence type="ECO:0000313" key="4">
    <source>
        <dbReference type="Proteomes" id="UP000692954"/>
    </source>
</evidence>
<feature type="signal peptide" evidence="2">
    <location>
        <begin position="1"/>
        <end position="22"/>
    </location>
</feature>
<evidence type="ECO:0000256" key="2">
    <source>
        <dbReference type="SAM" id="SignalP"/>
    </source>
</evidence>
<comment type="caution">
    <text evidence="3">The sequence shown here is derived from an EMBL/GenBank/DDBJ whole genome shotgun (WGS) entry which is preliminary data.</text>
</comment>
<evidence type="ECO:0000313" key="3">
    <source>
        <dbReference type="EMBL" id="CAD8108337.1"/>
    </source>
</evidence>
<keyword evidence="1" id="KW-0812">Transmembrane</keyword>
<keyword evidence="2" id="KW-0732">Signal</keyword>
<gene>
    <name evidence="3" type="ORF">PSON_ATCC_30995.1.T0910018</name>
</gene>
<name>A0A8S1PYE9_9CILI</name>
<keyword evidence="1" id="KW-1133">Transmembrane helix</keyword>
<protein>
    <recommendedName>
        <fullName evidence="5">Transmembrane protein</fullName>
    </recommendedName>
</protein>
<proteinExistence type="predicted"/>
<evidence type="ECO:0000256" key="1">
    <source>
        <dbReference type="SAM" id="Phobius"/>
    </source>
</evidence>
<evidence type="ECO:0008006" key="5">
    <source>
        <dbReference type="Google" id="ProtNLM"/>
    </source>
</evidence>
<accession>A0A8S1PYE9</accession>
<feature type="chain" id="PRO_5035915334" description="Transmembrane protein" evidence="2">
    <location>
        <begin position="23"/>
        <end position="1310"/>
    </location>
</feature>
<reference evidence="3" key="1">
    <citation type="submission" date="2021-01" db="EMBL/GenBank/DDBJ databases">
        <authorList>
            <consortium name="Genoscope - CEA"/>
            <person name="William W."/>
        </authorList>
    </citation>
    <scope>NUCLEOTIDE SEQUENCE</scope>
</reference>
<dbReference type="EMBL" id="CAJJDN010000091">
    <property type="protein sequence ID" value="CAD8108337.1"/>
    <property type="molecule type" value="Genomic_DNA"/>
</dbReference>
<dbReference type="Proteomes" id="UP000692954">
    <property type="component" value="Unassembled WGS sequence"/>
</dbReference>
<dbReference type="OrthoDB" id="309742at2759"/>